<feature type="transmembrane region" description="Helical" evidence="2">
    <location>
        <begin position="401"/>
        <end position="425"/>
    </location>
</feature>
<feature type="transmembrane region" description="Helical" evidence="2">
    <location>
        <begin position="370"/>
        <end position="389"/>
    </location>
</feature>
<evidence type="ECO:0000256" key="2">
    <source>
        <dbReference type="SAM" id="Phobius"/>
    </source>
</evidence>
<organism evidence="3 4">
    <name type="scientific">Discostella pseudostelligera</name>
    <dbReference type="NCBI Taxonomy" id="259834"/>
    <lineage>
        <taxon>Eukaryota</taxon>
        <taxon>Sar</taxon>
        <taxon>Stramenopiles</taxon>
        <taxon>Ochrophyta</taxon>
        <taxon>Bacillariophyta</taxon>
        <taxon>Coscinodiscophyceae</taxon>
        <taxon>Thalassiosirophycidae</taxon>
        <taxon>Stephanodiscales</taxon>
        <taxon>Stephanodiscaceae</taxon>
        <taxon>Discostella</taxon>
    </lineage>
</organism>
<evidence type="ECO:0008006" key="5">
    <source>
        <dbReference type="Google" id="ProtNLM"/>
    </source>
</evidence>
<name>A0ABD3MIG8_9STRA</name>
<proteinExistence type="predicted"/>
<comment type="caution">
    <text evidence="3">The sequence shown here is derived from an EMBL/GenBank/DDBJ whole genome shotgun (WGS) entry which is preliminary data.</text>
</comment>
<evidence type="ECO:0000313" key="4">
    <source>
        <dbReference type="Proteomes" id="UP001530293"/>
    </source>
</evidence>
<dbReference type="AlphaFoldDB" id="A0ABD3MIG8"/>
<keyword evidence="2" id="KW-0472">Membrane</keyword>
<keyword evidence="2" id="KW-0812">Transmembrane</keyword>
<keyword evidence="4" id="KW-1185">Reference proteome</keyword>
<evidence type="ECO:0000313" key="3">
    <source>
        <dbReference type="EMBL" id="KAL3763819.1"/>
    </source>
</evidence>
<feature type="compositionally biased region" description="Polar residues" evidence="1">
    <location>
        <begin position="482"/>
        <end position="496"/>
    </location>
</feature>
<reference evidence="3 4" key="1">
    <citation type="submission" date="2024-10" db="EMBL/GenBank/DDBJ databases">
        <title>Updated reference genomes for cyclostephanoid diatoms.</title>
        <authorList>
            <person name="Roberts W.R."/>
            <person name="Alverson A.J."/>
        </authorList>
    </citation>
    <scope>NUCLEOTIDE SEQUENCE [LARGE SCALE GENOMIC DNA]</scope>
    <source>
        <strain evidence="3 4">AJA232-27</strain>
    </source>
</reference>
<feature type="region of interest" description="Disordered" evidence="1">
    <location>
        <begin position="479"/>
        <end position="498"/>
    </location>
</feature>
<gene>
    <name evidence="3" type="ORF">ACHAWU_001879</name>
</gene>
<accession>A0ABD3MIG8</accession>
<dbReference type="EMBL" id="JALLBG020000113">
    <property type="protein sequence ID" value="KAL3763819.1"/>
    <property type="molecule type" value="Genomic_DNA"/>
</dbReference>
<sequence length="513" mass="58402">MQLHECLLLAVHPPTVDVSDSMLNANTNNNNLPEDELRGYPEQLFTNASTTSSQLPSLPPKYTQGSVLSMLKCIVHEWGTNSRTNFYIPPEHYAGYTYLCDECQPSGWGLWSSSSSARNTAHCHTRSNCHGHHPSAFVHAEQLHNLHPHHHDNSWYYSMMMMRANATTTSTQLLHKSSMTPSVPHSSPIAMTSLANNDSFHHVGLYFYQHSKTVPTTTTAPQSANNIHIDSTTSLMTTPYIHPSLELPVPPLHLPCYFGALCWSFALAGVLMLRLPQKWTFLGGSRRCMQQRQHHHDNHGQVAKSSRHWFPYRAFAWVLILWQSPCSFLADYVHMTNISAWHVIDRFTACTMMSLELVKLITMRPYTRPAIYMLYLMSCGMAMYCFLKGQESLKLLSEDGFVFWHSGWHCYPIIGCIVHLLEYALNQRWGEYYKFGCDDTRVDHSGHVNHQERCTDTMKETAPIEPIKVNREQYHHGDLIVSSGTDGDSTSALPTSRRSRRIAGLKPEKYCCL</sequence>
<keyword evidence="2" id="KW-1133">Transmembrane helix</keyword>
<dbReference type="Proteomes" id="UP001530293">
    <property type="component" value="Unassembled WGS sequence"/>
</dbReference>
<protein>
    <recommendedName>
        <fullName evidence="5">Post-GPI attachment to proteins factor 3</fullName>
    </recommendedName>
</protein>
<feature type="transmembrane region" description="Helical" evidence="2">
    <location>
        <begin position="252"/>
        <end position="273"/>
    </location>
</feature>
<evidence type="ECO:0000256" key="1">
    <source>
        <dbReference type="SAM" id="MobiDB-lite"/>
    </source>
</evidence>